<proteinExistence type="predicted"/>
<evidence type="ECO:0000313" key="2">
    <source>
        <dbReference type="EMBL" id="MBL0388781.1"/>
    </source>
</evidence>
<keyword evidence="1" id="KW-0812">Transmembrane</keyword>
<comment type="caution">
    <text evidence="2">The sequence shown here is derived from an EMBL/GenBank/DDBJ whole genome shotgun (WGS) entry which is preliminary data.</text>
</comment>
<evidence type="ECO:0000313" key="3">
    <source>
        <dbReference type="Proteomes" id="UP000602284"/>
    </source>
</evidence>
<accession>A0ABS1JEQ9</accession>
<evidence type="ECO:0000256" key="1">
    <source>
        <dbReference type="SAM" id="Phobius"/>
    </source>
</evidence>
<dbReference type="EMBL" id="JAEQNB010000007">
    <property type="protein sequence ID" value="MBL0388781.1"/>
    <property type="molecule type" value="Genomic_DNA"/>
</dbReference>
<name>A0ABS1JEQ9_9BACL</name>
<keyword evidence="1" id="KW-1133">Transmembrane helix</keyword>
<keyword evidence="3" id="KW-1185">Reference proteome</keyword>
<organism evidence="2 3">
    <name type="scientific">Tumebacillus amylolyticus</name>
    <dbReference type="NCBI Taxonomy" id="2801339"/>
    <lineage>
        <taxon>Bacteria</taxon>
        <taxon>Bacillati</taxon>
        <taxon>Bacillota</taxon>
        <taxon>Bacilli</taxon>
        <taxon>Bacillales</taxon>
        <taxon>Alicyclobacillaceae</taxon>
        <taxon>Tumebacillus</taxon>
    </lineage>
</organism>
<protein>
    <submittedName>
        <fullName evidence="2">Uncharacterized protein</fullName>
    </submittedName>
</protein>
<feature type="transmembrane region" description="Helical" evidence="1">
    <location>
        <begin position="37"/>
        <end position="55"/>
    </location>
</feature>
<reference evidence="2 3" key="1">
    <citation type="submission" date="2021-01" db="EMBL/GenBank/DDBJ databases">
        <title>Tumebacillus sp. strain ITR2 16S ribosomal RNA gene Genome sequencing and assembly.</title>
        <authorList>
            <person name="Kang M."/>
        </authorList>
    </citation>
    <scope>NUCLEOTIDE SEQUENCE [LARGE SCALE GENOMIC DNA]</scope>
    <source>
        <strain evidence="2 3">ITR2</strain>
    </source>
</reference>
<keyword evidence="1" id="KW-0472">Membrane</keyword>
<dbReference type="Proteomes" id="UP000602284">
    <property type="component" value="Unassembled WGS sequence"/>
</dbReference>
<feature type="transmembrane region" description="Helical" evidence="1">
    <location>
        <begin position="6"/>
        <end position="25"/>
    </location>
</feature>
<sequence length="59" mass="6898">MQWVIFFGEMLVPLWIAVYTFNFGRWLGKRDHRSGSWGAYLFAMLALGVSGWMLIRNSI</sequence>
<gene>
    <name evidence="2" type="ORF">JJB07_19450</name>
</gene>
<dbReference type="RefSeq" id="WP_201637765.1">
    <property type="nucleotide sequence ID" value="NZ_JAEQNB010000007.1"/>
</dbReference>